<accession>A0ABT0CX92</accession>
<proteinExistence type="predicted"/>
<evidence type="ECO:0000313" key="2">
    <source>
        <dbReference type="Proteomes" id="UP001522662"/>
    </source>
</evidence>
<keyword evidence="1" id="KW-0614">Plasmid</keyword>
<reference evidence="1 2" key="1">
    <citation type="submission" date="2022-03" db="EMBL/GenBank/DDBJ databases">
        <title>Rhizobium SSM4.3 sp. nov., isolated from Sediment (Gouqi Island).</title>
        <authorList>
            <person name="Chen G."/>
        </authorList>
    </citation>
    <scope>NUCLEOTIDE SEQUENCE [LARGE SCALE GENOMIC DNA]</scope>
    <source>
        <strain evidence="1 2">SSM4.3</strain>
        <plasmid evidence="1">unnamed</plasmid>
    </source>
</reference>
<dbReference type="RefSeq" id="WP_245135354.1">
    <property type="nucleotide sequence ID" value="NZ_CP128477.1"/>
</dbReference>
<gene>
    <name evidence="1" type="ORF">MKJ03_05580</name>
</gene>
<dbReference type="EMBL" id="JALAYX010000001">
    <property type="protein sequence ID" value="MCJ8237789.1"/>
    <property type="molecule type" value="Genomic_DNA"/>
</dbReference>
<evidence type="ECO:0000313" key="1">
    <source>
        <dbReference type="EMBL" id="MCJ8237789.1"/>
    </source>
</evidence>
<sequence length="180" mass="20038">MRFLMALIMAIANLGKGIWNSAEWCWRTGWGLLGFGPSPTVMPPKQVDLPDTDEIEIVRDMARGQQRAVDAMLSTPARCVQAWAAALPEQRDTIPLRGLTDDQIDWLEVRLTDEELKLLAAEKSEHKVNAALAGIEDAILGVPSVPSPTAKRKSGPNIDISDRIHRFRFADAEHQPRQLH</sequence>
<keyword evidence="2" id="KW-1185">Reference proteome</keyword>
<protein>
    <submittedName>
        <fullName evidence="1">Uncharacterized protein</fullName>
    </submittedName>
</protein>
<comment type="caution">
    <text evidence="1">The sequence shown here is derived from an EMBL/GenBank/DDBJ whole genome shotgun (WGS) entry which is preliminary data.</text>
</comment>
<geneLocation type="plasmid" evidence="1">
    <name>unnamed</name>
</geneLocation>
<dbReference type="Proteomes" id="UP001522662">
    <property type="component" value="Unassembled WGS sequence"/>
</dbReference>
<organism evidence="1 2">
    <name type="scientific">Peteryoungia algae</name>
    <dbReference type="NCBI Taxonomy" id="2919917"/>
    <lineage>
        <taxon>Bacteria</taxon>
        <taxon>Pseudomonadati</taxon>
        <taxon>Pseudomonadota</taxon>
        <taxon>Alphaproteobacteria</taxon>
        <taxon>Hyphomicrobiales</taxon>
        <taxon>Rhizobiaceae</taxon>
        <taxon>Peteryoungia</taxon>
    </lineage>
</organism>
<name>A0ABT0CX92_9HYPH</name>